<feature type="repeat" description="ANK" evidence="3">
    <location>
        <begin position="1173"/>
        <end position="1206"/>
    </location>
</feature>
<dbReference type="Pfam" id="PF12796">
    <property type="entry name" value="Ank_2"/>
    <property type="match status" value="1"/>
</dbReference>
<name>A0ABP1PPS5_9HEXA</name>
<dbReference type="CDD" id="cd01671">
    <property type="entry name" value="CARD"/>
    <property type="match status" value="1"/>
</dbReference>
<dbReference type="EMBL" id="CAXLJM020000004">
    <property type="protein sequence ID" value="CAL8070619.1"/>
    <property type="molecule type" value="Genomic_DNA"/>
</dbReference>
<feature type="repeat" description="ANK" evidence="3">
    <location>
        <begin position="1390"/>
        <end position="1427"/>
    </location>
</feature>
<reference evidence="4 5" key="1">
    <citation type="submission" date="2024-08" db="EMBL/GenBank/DDBJ databases">
        <authorList>
            <person name="Cucini C."/>
            <person name="Frati F."/>
        </authorList>
    </citation>
    <scope>NUCLEOTIDE SEQUENCE [LARGE SCALE GENOMIC DNA]</scope>
</reference>
<dbReference type="InterPro" id="IPR027417">
    <property type="entry name" value="P-loop_NTPase"/>
</dbReference>
<dbReference type="PANTHER" id="PTHR24198">
    <property type="entry name" value="ANKYRIN REPEAT AND PROTEIN KINASE DOMAIN-CONTAINING PROTEIN"/>
    <property type="match status" value="1"/>
</dbReference>
<accession>A0ABP1PPS5</accession>
<evidence type="ECO:0000256" key="2">
    <source>
        <dbReference type="ARBA" id="ARBA00023043"/>
    </source>
</evidence>
<proteinExistence type="predicted"/>
<evidence type="ECO:0000256" key="3">
    <source>
        <dbReference type="PROSITE-ProRule" id="PRU00023"/>
    </source>
</evidence>
<dbReference type="PROSITE" id="PS50088">
    <property type="entry name" value="ANK_REPEAT"/>
    <property type="match status" value="2"/>
</dbReference>
<dbReference type="SUPFAM" id="SSF48403">
    <property type="entry name" value="Ankyrin repeat"/>
    <property type="match status" value="2"/>
</dbReference>
<dbReference type="InterPro" id="IPR002110">
    <property type="entry name" value="Ankyrin_rpt"/>
</dbReference>
<gene>
    <name evidence="4" type="ORF">ODALV1_LOCUS1335</name>
</gene>
<keyword evidence="2 3" id="KW-0040">ANK repeat</keyword>
<evidence type="ECO:0000256" key="1">
    <source>
        <dbReference type="ARBA" id="ARBA00022737"/>
    </source>
</evidence>
<dbReference type="Gene3D" id="1.10.533.10">
    <property type="entry name" value="Death Domain, Fas"/>
    <property type="match status" value="1"/>
</dbReference>
<keyword evidence="1" id="KW-0677">Repeat</keyword>
<dbReference type="SUPFAM" id="SSF52540">
    <property type="entry name" value="P-loop containing nucleoside triphosphate hydrolases"/>
    <property type="match status" value="1"/>
</dbReference>
<dbReference type="PROSITE" id="PS50297">
    <property type="entry name" value="ANK_REP_REGION"/>
    <property type="match status" value="1"/>
</dbReference>
<organism evidence="4 5">
    <name type="scientific">Orchesella dallaii</name>
    <dbReference type="NCBI Taxonomy" id="48710"/>
    <lineage>
        <taxon>Eukaryota</taxon>
        <taxon>Metazoa</taxon>
        <taxon>Ecdysozoa</taxon>
        <taxon>Arthropoda</taxon>
        <taxon>Hexapoda</taxon>
        <taxon>Collembola</taxon>
        <taxon>Entomobryomorpha</taxon>
        <taxon>Entomobryoidea</taxon>
        <taxon>Orchesellidae</taxon>
        <taxon>Orchesellinae</taxon>
        <taxon>Orchesella</taxon>
    </lineage>
</organism>
<dbReference type="SMART" id="SM00248">
    <property type="entry name" value="ANK"/>
    <property type="match status" value="9"/>
</dbReference>
<sequence>MDSHHKKYIIAHLDKLVQCTTCNALLLAKLRLHGILSANDCDSLDALKFEGKMSQSLKLYDVIITRTDSFDLLAQALRETGQTEAARILFEGSEAFQAISQLLYNDEESEYSSCQQLIPKSMNVPSAQIQNSFQSIEFHNKILNFLKEKRELTIISTIDLTLTSALLKITLENESTTLTTCFTSYPSNYNIQEDKKNTIIMIVTVNSNLEEFLSNFEGIANTQWILLTLMKPHEIIDTLKGIGNLNLLKKSAVTKHDINWEDVDQSLKPILLKRLVKFQNYEVPLHDVLSPCQESQVNLVRNNINEKLLIELFYDQKPDLCSNTIPPLPQKCYMPRKFCKKYVIKSFSIFQDDLVVVSGVGPLNFRIATKNWVVNVTEKQTEMERLKRDCNLILLRPDSLTDFEMFTAISKHFNRPDHWLKYVGTHFEHCLSLGLLQGSLSWELVKEIELFKSAGLIITGEDEILEQVGNEIDSIITIFSPPGTGKTTVLANIATKICSANPTHFVGFFDLGELTQNVYSQVGSSDGDLKLDDITSAMISNCSNYALMKHVIELKFGGGQEENNRVDLDADMDIFLDGHDEVPPDLFHFSIQIILELRRNTKNVRIWLSTTIEYLEFLQDCISLKLIQFQLEPLPSSELSEFLVNTWELEGIQKMSSLPTCATKCLLSIPRKLDLPENIPSLSLLILSNFGELFKDAALDYSALVEQGELIHLKNFSFPSSLAEMYSQLADLRMNQYLSKINIIYSSESDWYTRGRIRRLHMYLALQKLFPDWAHTFLPYFEHEKNGSPTELLPFRFIIQRGQSQSFQFIHSSIAEYFLALFVLELGTDIGYENVLGNSIGKFINDIIFSIKPDRWCPKQEYIVQFQYTRIVQFLNDMIDKKTLEEQQRFAKIVLKFRKVGKEYIVGNELSPIVAAIRCKASALFRIIFFDAIIEEQSLETVSKGDWDWDTRLLRICAKYSNLECFKMMEHIAMNAMAWGCLVTEIKLVLSEAVVSGNISVFNYLLHCRKIKRETWVNRSREDVGSYIHNCVQNSRNERKSVVKGKRKILQFFANASPSLINETDERGRTPLLMENVHIDLLQELIKAGANINAVEIKLTKNNVLHLLADSRVSPQDFHEFLLFCQAHGINLRLQNKKGETSFHIVLEKFEPLPASLDIYATSGLDFNTSNEEGNTLLHIAAKFGRSREIINALIQHGAKVDTRNKVGETFIHFLAQTVDLSTFKHFTEKTGSELLRTKSDDQNTVLHRALANKCSKNVVDLTNFLVNEIGLDPNFRNLKEETPLHFGIRYGGGNIKGEVILALEKAGADILGRDKEETLINLFVHGKDFEDNEFLAICNVLKEAGANFHCRWKNGVSLLHWAVRRRSLKVLKYLVEDCGVDVNATHECTGNTALHLVFEDKQIGLCNQDIALYLIEKGVDENQKNKWGENPVTYGSTVQREVFWSKSWEKSFDPWHEYLL</sequence>
<evidence type="ECO:0000313" key="4">
    <source>
        <dbReference type="EMBL" id="CAL8070619.1"/>
    </source>
</evidence>
<dbReference type="PANTHER" id="PTHR24198:SF165">
    <property type="entry name" value="ANKYRIN REPEAT-CONTAINING PROTEIN-RELATED"/>
    <property type="match status" value="1"/>
</dbReference>
<dbReference type="InterPro" id="IPR011029">
    <property type="entry name" value="DEATH-like_dom_sf"/>
</dbReference>
<keyword evidence="5" id="KW-1185">Reference proteome</keyword>
<dbReference type="Pfam" id="PF00023">
    <property type="entry name" value="Ank"/>
    <property type="match status" value="1"/>
</dbReference>
<comment type="caution">
    <text evidence="4">The sequence shown here is derived from an EMBL/GenBank/DDBJ whole genome shotgun (WGS) entry which is preliminary data.</text>
</comment>
<protein>
    <submittedName>
        <fullName evidence="4">Uncharacterized protein</fullName>
    </submittedName>
</protein>
<dbReference type="InterPro" id="IPR036770">
    <property type="entry name" value="Ankyrin_rpt-contain_sf"/>
</dbReference>
<dbReference type="Gene3D" id="1.25.40.20">
    <property type="entry name" value="Ankyrin repeat-containing domain"/>
    <property type="match status" value="3"/>
</dbReference>
<dbReference type="Proteomes" id="UP001642540">
    <property type="component" value="Unassembled WGS sequence"/>
</dbReference>
<evidence type="ECO:0000313" key="5">
    <source>
        <dbReference type="Proteomes" id="UP001642540"/>
    </source>
</evidence>